<keyword evidence="5 7" id="KW-1133">Transmembrane helix</keyword>
<comment type="similarity">
    <text evidence="7">Belongs to the binding-protein-dependent transport system permease family.</text>
</comment>
<dbReference type="AlphaFoldDB" id="A0A2A6E158"/>
<evidence type="ECO:0000256" key="3">
    <source>
        <dbReference type="ARBA" id="ARBA00022475"/>
    </source>
</evidence>
<dbReference type="PROSITE" id="PS50928">
    <property type="entry name" value="ABC_TM1"/>
    <property type="match status" value="1"/>
</dbReference>
<reference evidence="9 10" key="1">
    <citation type="submission" date="2016-12" db="EMBL/GenBank/DDBJ databases">
        <title>Candidatus Reconcilibacillus cellulovorans genome.</title>
        <authorList>
            <person name="Kolinko S."/>
            <person name="Wu Y.-W."/>
            <person name="Tachea F."/>
            <person name="Denzel E."/>
            <person name="Hiras J."/>
            <person name="Baecker N."/>
            <person name="Chan L.J."/>
            <person name="Eichorst S.A."/>
            <person name="Frey D."/>
            <person name="Adams P.D."/>
            <person name="Pray T."/>
            <person name="Tanjore D."/>
            <person name="Petzold C.J."/>
            <person name="Gladden J.M."/>
            <person name="Simmons B.A."/>
            <person name="Singer S.W."/>
        </authorList>
    </citation>
    <scope>NUCLEOTIDE SEQUENCE [LARGE SCALE GENOMIC DNA]</scope>
    <source>
        <strain evidence="9">JTherm</strain>
    </source>
</reference>
<dbReference type="Gene3D" id="1.10.3720.10">
    <property type="entry name" value="MetI-like"/>
    <property type="match status" value="1"/>
</dbReference>
<keyword evidence="6 7" id="KW-0472">Membrane</keyword>
<organism evidence="9 10">
    <name type="scientific">Candidatus Reconcilbacillus cellulovorans</name>
    <dbReference type="NCBI Taxonomy" id="1906605"/>
    <lineage>
        <taxon>Bacteria</taxon>
        <taxon>Bacillati</taxon>
        <taxon>Bacillota</taxon>
        <taxon>Bacilli</taxon>
        <taxon>Bacillales</taxon>
        <taxon>Paenibacillaceae</taxon>
        <taxon>Candidatus Reconcilbacillus</taxon>
    </lineage>
</organism>
<comment type="caution">
    <text evidence="9">The sequence shown here is derived from an EMBL/GenBank/DDBJ whole genome shotgun (WGS) entry which is preliminary data.</text>
</comment>
<dbReference type="InterPro" id="IPR000515">
    <property type="entry name" value="MetI-like"/>
</dbReference>
<evidence type="ECO:0000256" key="4">
    <source>
        <dbReference type="ARBA" id="ARBA00022692"/>
    </source>
</evidence>
<dbReference type="InterPro" id="IPR025966">
    <property type="entry name" value="OppC_N"/>
</dbReference>
<feature type="transmembrane region" description="Helical" evidence="7">
    <location>
        <begin position="128"/>
        <end position="153"/>
    </location>
</feature>
<evidence type="ECO:0000259" key="8">
    <source>
        <dbReference type="PROSITE" id="PS50928"/>
    </source>
</evidence>
<dbReference type="SUPFAM" id="SSF161098">
    <property type="entry name" value="MetI-like"/>
    <property type="match status" value="1"/>
</dbReference>
<dbReference type="CDD" id="cd06261">
    <property type="entry name" value="TM_PBP2"/>
    <property type="match status" value="1"/>
</dbReference>
<keyword evidence="2 7" id="KW-0813">Transport</keyword>
<evidence type="ECO:0000256" key="2">
    <source>
        <dbReference type="ARBA" id="ARBA00022448"/>
    </source>
</evidence>
<feature type="transmembrane region" description="Helical" evidence="7">
    <location>
        <begin position="248"/>
        <end position="271"/>
    </location>
</feature>
<evidence type="ECO:0000256" key="1">
    <source>
        <dbReference type="ARBA" id="ARBA00004651"/>
    </source>
</evidence>
<dbReference type="Pfam" id="PF12911">
    <property type="entry name" value="OppC_N"/>
    <property type="match status" value="1"/>
</dbReference>
<feature type="transmembrane region" description="Helical" evidence="7">
    <location>
        <begin position="12"/>
        <end position="39"/>
    </location>
</feature>
<dbReference type="PANTHER" id="PTHR43386">
    <property type="entry name" value="OLIGOPEPTIDE TRANSPORT SYSTEM PERMEASE PROTEIN APPC"/>
    <property type="match status" value="1"/>
</dbReference>
<dbReference type="PANTHER" id="PTHR43386:SF1">
    <property type="entry name" value="D,D-DIPEPTIDE TRANSPORT SYSTEM PERMEASE PROTEIN DDPC-RELATED"/>
    <property type="match status" value="1"/>
</dbReference>
<dbReference type="Pfam" id="PF00528">
    <property type="entry name" value="BPD_transp_1"/>
    <property type="match status" value="1"/>
</dbReference>
<dbReference type="InterPro" id="IPR050366">
    <property type="entry name" value="BP-dependent_transpt_permease"/>
</dbReference>
<dbReference type="InterPro" id="IPR035906">
    <property type="entry name" value="MetI-like_sf"/>
</dbReference>
<evidence type="ECO:0000256" key="7">
    <source>
        <dbReference type="RuleBase" id="RU363032"/>
    </source>
</evidence>
<dbReference type="GO" id="GO:0055085">
    <property type="term" value="P:transmembrane transport"/>
    <property type="evidence" value="ECO:0007669"/>
    <property type="project" value="InterPro"/>
</dbReference>
<accession>A0A2A6E158</accession>
<feature type="transmembrane region" description="Helical" evidence="7">
    <location>
        <begin position="200"/>
        <end position="225"/>
    </location>
</feature>
<dbReference type="GO" id="GO:0005886">
    <property type="term" value="C:plasma membrane"/>
    <property type="evidence" value="ECO:0007669"/>
    <property type="project" value="UniProtKB-SubCell"/>
</dbReference>
<evidence type="ECO:0000313" key="9">
    <source>
        <dbReference type="EMBL" id="PDO11058.1"/>
    </source>
</evidence>
<proteinExistence type="inferred from homology"/>
<keyword evidence="4 7" id="KW-0812">Transmembrane</keyword>
<comment type="subcellular location">
    <subcellularLocation>
        <location evidence="1 7">Cell membrane</location>
        <topology evidence="1 7">Multi-pass membrane protein</topology>
    </subcellularLocation>
</comment>
<evidence type="ECO:0000256" key="6">
    <source>
        <dbReference type="ARBA" id="ARBA00023136"/>
    </source>
</evidence>
<dbReference type="Proteomes" id="UP000243688">
    <property type="component" value="Unassembled WGS sequence"/>
</dbReference>
<name>A0A2A6E158_9BACL</name>
<dbReference type="EMBL" id="MOXJ01000006">
    <property type="protein sequence ID" value="PDO11058.1"/>
    <property type="molecule type" value="Genomic_DNA"/>
</dbReference>
<feature type="domain" description="ABC transmembrane type-1" evidence="8">
    <location>
        <begin position="79"/>
        <end position="268"/>
    </location>
</feature>
<evidence type="ECO:0000313" key="10">
    <source>
        <dbReference type="Proteomes" id="UP000243688"/>
    </source>
</evidence>
<gene>
    <name evidence="9" type="ORF">BLM47_03985</name>
</gene>
<feature type="transmembrane region" description="Helical" evidence="7">
    <location>
        <begin position="173"/>
        <end position="193"/>
    </location>
</feature>
<keyword evidence="3" id="KW-1003">Cell membrane</keyword>
<protein>
    <submittedName>
        <fullName evidence="9">ABC transporter permease</fullName>
    </submittedName>
</protein>
<sequence>MRKSGLRRFVKAFFSRPVVLVCVAVLAVAVVTAIFAPLIAPYDPNEQNLAESLKQPSAEHWLGTDMLGRDVLSRVVYGTRISLAVGFVVVFIAGVLGMSLGLLSGYVGGWVDTVLMRVMDAMIAVPMIVLAMALGAVLGGGIVNVILSLGIAIVPTYARLMRGQVLAVKHSDFVVAGTLIGASALRNMLVHVFPNCVSPLIVLMTMNLGTAILAEAGLSFLGLGIDPPDPSWGSMVNDGYRYLLSNPLISLAPGVAIMAVVLSCNIIGDALRDALDPRLRN</sequence>
<evidence type="ECO:0000256" key="5">
    <source>
        <dbReference type="ARBA" id="ARBA00022989"/>
    </source>
</evidence>
<feature type="transmembrane region" description="Helical" evidence="7">
    <location>
        <begin position="81"/>
        <end position="107"/>
    </location>
</feature>